<feature type="signal peptide" evidence="2">
    <location>
        <begin position="1"/>
        <end position="18"/>
    </location>
</feature>
<feature type="compositionally biased region" description="Basic and acidic residues" evidence="1">
    <location>
        <begin position="98"/>
        <end position="109"/>
    </location>
</feature>
<sequence>MRATVILSALIAALAVSALPTVTVDERAVAQPPAEGDLAPRDDHVLDAKKKRLAGRIVAYGEPAPRQVNPPQHEQDPRHFDWHHPKPPPKPSSKWPHWKRDDDDIDAKTGRKKPKPSKKPKKP</sequence>
<evidence type="ECO:0000313" key="3">
    <source>
        <dbReference type="EMBL" id="WOO81666.1"/>
    </source>
</evidence>
<evidence type="ECO:0000256" key="2">
    <source>
        <dbReference type="SAM" id="SignalP"/>
    </source>
</evidence>
<dbReference type="EMBL" id="CP086716">
    <property type="protein sequence ID" value="WOO81666.1"/>
    <property type="molecule type" value="Genomic_DNA"/>
</dbReference>
<keyword evidence="4" id="KW-1185">Reference proteome</keyword>
<reference evidence="3" key="1">
    <citation type="submission" date="2023-10" db="EMBL/GenBank/DDBJ databases">
        <authorList>
            <person name="Noh H."/>
        </authorList>
    </citation>
    <scope>NUCLEOTIDE SEQUENCE</scope>
    <source>
        <strain evidence="3">DUCC4014</strain>
    </source>
</reference>
<dbReference type="AlphaFoldDB" id="A0AAF0YBI2"/>
<accession>A0AAF0YBI2</accession>
<dbReference type="Proteomes" id="UP000827549">
    <property type="component" value="Chromosome 3"/>
</dbReference>
<name>A0AAF0YBI2_9TREE</name>
<feature type="compositionally biased region" description="Basic residues" evidence="1">
    <location>
        <begin position="110"/>
        <end position="123"/>
    </location>
</feature>
<evidence type="ECO:0000256" key="1">
    <source>
        <dbReference type="SAM" id="MobiDB-lite"/>
    </source>
</evidence>
<protein>
    <submittedName>
        <fullName evidence="3">Uncharacterized protein</fullName>
    </submittedName>
</protein>
<evidence type="ECO:0000313" key="4">
    <source>
        <dbReference type="Proteomes" id="UP000827549"/>
    </source>
</evidence>
<keyword evidence="2" id="KW-0732">Signal</keyword>
<organism evidence="3 4">
    <name type="scientific">Vanrija pseudolonga</name>
    <dbReference type="NCBI Taxonomy" id="143232"/>
    <lineage>
        <taxon>Eukaryota</taxon>
        <taxon>Fungi</taxon>
        <taxon>Dikarya</taxon>
        <taxon>Basidiomycota</taxon>
        <taxon>Agaricomycotina</taxon>
        <taxon>Tremellomycetes</taxon>
        <taxon>Trichosporonales</taxon>
        <taxon>Trichosporonaceae</taxon>
        <taxon>Vanrija</taxon>
    </lineage>
</organism>
<dbReference type="RefSeq" id="XP_062627698.1">
    <property type="nucleotide sequence ID" value="XM_062771714.1"/>
</dbReference>
<feature type="compositionally biased region" description="Basic and acidic residues" evidence="1">
    <location>
        <begin position="73"/>
        <end position="84"/>
    </location>
</feature>
<proteinExistence type="predicted"/>
<dbReference type="GeneID" id="87808419"/>
<feature type="compositionally biased region" description="Basic and acidic residues" evidence="1">
    <location>
        <begin position="38"/>
        <end position="48"/>
    </location>
</feature>
<gene>
    <name evidence="3" type="ORF">LOC62_03G005189</name>
</gene>
<feature type="region of interest" description="Disordered" evidence="1">
    <location>
        <begin position="30"/>
        <end position="123"/>
    </location>
</feature>
<feature type="chain" id="PRO_5041927697" evidence="2">
    <location>
        <begin position="19"/>
        <end position="123"/>
    </location>
</feature>